<dbReference type="InParanoid" id="L5K7L5"/>
<dbReference type="EMBL" id="KB031030">
    <property type="protein sequence ID" value="ELK06468.1"/>
    <property type="molecule type" value="Genomic_DNA"/>
</dbReference>
<organism evidence="2 3">
    <name type="scientific">Pteropus alecto</name>
    <name type="common">Black flying fox</name>
    <dbReference type="NCBI Taxonomy" id="9402"/>
    <lineage>
        <taxon>Eukaryota</taxon>
        <taxon>Metazoa</taxon>
        <taxon>Chordata</taxon>
        <taxon>Craniata</taxon>
        <taxon>Vertebrata</taxon>
        <taxon>Euteleostomi</taxon>
        <taxon>Mammalia</taxon>
        <taxon>Eutheria</taxon>
        <taxon>Laurasiatheria</taxon>
        <taxon>Chiroptera</taxon>
        <taxon>Yinpterochiroptera</taxon>
        <taxon>Pteropodoidea</taxon>
        <taxon>Pteropodidae</taxon>
        <taxon>Pteropodinae</taxon>
        <taxon>Pteropus</taxon>
    </lineage>
</organism>
<evidence type="ECO:0000256" key="1">
    <source>
        <dbReference type="SAM" id="MobiDB-lite"/>
    </source>
</evidence>
<reference evidence="3" key="1">
    <citation type="journal article" date="2013" name="Science">
        <title>Comparative analysis of bat genomes provides insight into the evolution of flight and immunity.</title>
        <authorList>
            <person name="Zhang G."/>
            <person name="Cowled C."/>
            <person name="Shi Z."/>
            <person name="Huang Z."/>
            <person name="Bishop-Lilly K.A."/>
            <person name="Fang X."/>
            <person name="Wynne J.W."/>
            <person name="Xiong Z."/>
            <person name="Baker M.L."/>
            <person name="Zhao W."/>
            <person name="Tachedjian M."/>
            <person name="Zhu Y."/>
            <person name="Zhou P."/>
            <person name="Jiang X."/>
            <person name="Ng J."/>
            <person name="Yang L."/>
            <person name="Wu L."/>
            <person name="Xiao J."/>
            <person name="Feng Y."/>
            <person name="Chen Y."/>
            <person name="Sun X."/>
            <person name="Zhang Y."/>
            <person name="Marsh G.A."/>
            <person name="Crameri G."/>
            <person name="Broder C.C."/>
            <person name="Frey K.G."/>
            <person name="Wang L.F."/>
            <person name="Wang J."/>
        </authorList>
    </citation>
    <scope>NUCLEOTIDE SEQUENCE [LARGE SCALE GENOMIC DNA]</scope>
</reference>
<feature type="compositionally biased region" description="Basic and acidic residues" evidence="1">
    <location>
        <begin position="70"/>
        <end position="79"/>
    </location>
</feature>
<dbReference type="Proteomes" id="UP000010552">
    <property type="component" value="Unassembled WGS sequence"/>
</dbReference>
<evidence type="ECO:0000313" key="2">
    <source>
        <dbReference type="EMBL" id="ELK06468.1"/>
    </source>
</evidence>
<accession>L5K7L5</accession>
<proteinExistence type="predicted"/>
<dbReference type="AlphaFoldDB" id="L5K7L5"/>
<sequence>MESKGRASQVPCPGRRPARYVRGRVRSIKRPAPWALCLGPAAGLRTPHLLDSMPAIPSGPNALGTVNGHPEARGCDRRP</sequence>
<gene>
    <name evidence="2" type="ORF">PAL_GLEAN10022682</name>
</gene>
<evidence type="ECO:0000313" key="3">
    <source>
        <dbReference type="Proteomes" id="UP000010552"/>
    </source>
</evidence>
<keyword evidence="3" id="KW-1185">Reference proteome</keyword>
<feature type="region of interest" description="Disordered" evidence="1">
    <location>
        <begin position="55"/>
        <end position="79"/>
    </location>
</feature>
<name>L5K7L5_PTEAL</name>
<protein>
    <submittedName>
        <fullName evidence="2">Uncharacterized protein</fullName>
    </submittedName>
</protein>